<evidence type="ECO:0000313" key="1">
    <source>
        <dbReference type="EMBL" id="CAI9772007.1"/>
    </source>
</evidence>
<gene>
    <name evidence="1" type="ORF">FPE_LOCUS19437</name>
</gene>
<dbReference type="EMBL" id="OU503047">
    <property type="protein sequence ID" value="CAI9772007.1"/>
    <property type="molecule type" value="Genomic_DNA"/>
</dbReference>
<dbReference type="Proteomes" id="UP000834106">
    <property type="component" value="Chromosome 12"/>
</dbReference>
<reference evidence="1" key="1">
    <citation type="submission" date="2023-05" db="EMBL/GenBank/DDBJ databases">
        <authorList>
            <person name="Huff M."/>
        </authorList>
    </citation>
    <scope>NUCLEOTIDE SEQUENCE</scope>
</reference>
<sequence>MVTESSINQKLNVMDIDHEPSWMDHVVNFLTNEEWLEDNRASRSIRSRAPRYCMIRGVLFHKSLTLPYFKCLRTSKSTYALTEAHEEICGNHQRARALTFKLIRYR</sequence>
<dbReference type="PANTHER" id="PTHR48475">
    <property type="entry name" value="RIBONUCLEASE H"/>
    <property type="match status" value="1"/>
</dbReference>
<evidence type="ECO:0000313" key="2">
    <source>
        <dbReference type="Proteomes" id="UP000834106"/>
    </source>
</evidence>
<keyword evidence="2" id="KW-1185">Reference proteome</keyword>
<dbReference type="PANTHER" id="PTHR48475:SF2">
    <property type="entry name" value="RIBONUCLEASE H"/>
    <property type="match status" value="1"/>
</dbReference>
<name>A0AAD1ZLK5_9LAMI</name>
<dbReference type="AlphaFoldDB" id="A0AAD1ZLK5"/>
<accession>A0AAD1ZLK5</accession>
<organism evidence="1 2">
    <name type="scientific">Fraxinus pennsylvanica</name>
    <dbReference type="NCBI Taxonomy" id="56036"/>
    <lineage>
        <taxon>Eukaryota</taxon>
        <taxon>Viridiplantae</taxon>
        <taxon>Streptophyta</taxon>
        <taxon>Embryophyta</taxon>
        <taxon>Tracheophyta</taxon>
        <taxon>Spermatophyta</taxon>
        <taxon>Magnoliopsida</taxon>
        <taxon>eudicotyledons</taxon>
        <taxon>Gunneridae</taxon>
        <taxon>Pentapetalae</taxon>
        <taxon>asterids</taxon>
        <taxon>lamiids</taxon>
        <taxon>Lamiales</taxon>
        <taxon>Oleaceae</taxon>
        <taxon>Oleeae</taxon>
        <taxon>Fraxinus</taxon>
    </lineage>
</organism>
<protein>
    <submittedName>
        <fullName evidence="1">Uncharacterized protein</fullName>
    </submittedName>
</protein>
<proteinExistence type="predicted"/>